<evidence type="ECO:0000313" key="8">
    <source>
        <dbReference type="Proteomes" id="UP000007875"/>
    </source>
</evidence>
<evidence type="ECO:0000256" key="5">
    <source>
        <dbReference type="ARBA" id="ARBA00023136"/>
    </source>
</evidence>
<evidence type="ECO:0000256" key="3">
    <source>
        <dbReference type="ARBA" id="ARBA00022692"/>
    </source>
</evidence>
<dbReference type="Proteomes" id="UP000007875">
    <property type="component" value="Unassembled WGS sequence"/>
</dbReference>
<reference evidence="8" key="1">
    <citation type="submission" date="2003-08" db="EMBL/GenBank/DDBJ databases">
        <authorList>
            <person name="Birren B."/>
            <person name="Nusbaum C."/>
            <person name="Abebe A."/>
            <person name="Abouelleil A."/>
            <person name="Adekoya E."/>
            <person name="Ait-zahra M."/>
            <person name="Allen N."/>
            <person name="Allen T."/>
            <person name="An P."/>
            <person name="Anderson M."/>
            <person name="Anderson S."/>
            <person name="Arachchi H."/>
            <person name="Armbruster J."/>
            <person name="Bachantsang P."/>
            <person name="Baldwin J."/>
            <person name="Barry A."/>
            <person name="Bayul T."/>
            <person name="Blitshsteyn B."/>
            <person name="Bloom T."/>
            <person name="Blye J."/>
            <person name="Boguslavskiy L."/>
            <person name="Borowsky M."/>
            <person name="Boukhgalter B."/>
            <person name="Brunache A."/>
            <person name="Butler J."/>
            <person name="Calixte N."/>
            <person name="Calvo S."/>
            <person name="Camarata J."/>
            <person name="Campo K."/>
            <person name="Chang J."/>
            <person name="Cheshatsang Y."/>
            <person name="Citroen M."/>
            <person name="Collymore A."/>
            <person name="Considine T."/>
            <person name="Cook A."/>
            <person name="Cooke P."/>
            <person name="Corum B."/>
            <person name="Cuomo C."/>
            <person name="David R."/>
            <person name="Dawoe T."/>
            <person name="Degray S."/>
            <person name="Dodge S."/>
            <person name="Dooley K."/>
            <person name="Dorje P."/>
            <person name="Dorjee K."/>
            <person name="Dorris L."/>
            <person name="Duffey N."/>
            <person name="Dupes A."/>
            <person name="Elkins T."/>
            <person name="Engels R."/>
            <person name="Erickson J."/>
            <person name="Farina A."/>
            <person name="Faro S."/>
            <person name="Ferreira P."/>
            <person name="Fischer H."/>
            <person name="Fitzgerald M."/>
            <person name="Foley K."/>
            <person name="Gage D."/>
            <person name="Galagan J."/>
            <person name="Gearin G."/>
            <person name="Gnerre S."/>
            <person name="Gnirke A."/>
            <person name="Goyette A."/>
            <person name="Graham J."/>
            <person name="Grandbois E."/>
            <person name="Gyaltsen K."/>
            <person name="Hafez N."/>
            <person name="Hagopian D."/>
            <person name="Hagos B."/>
            <person name="Hall J."/>
            <person name="Hatcher B."/>
            <person name="Heller A."/>
            <person name="Higgins H."/>
            <person name="Honan T."/>
            <person name="Horn A."/>
            <person name="Houde N."/>
            <person name="Hughes L."/>
            <person name="Hulme W."/>
            <person name="Husby E."/>
            <person name="Iliev I."/>
            <person name="Jaffe D."/>
            <person name="Jones C."/>
            <person name="Kamal M."/>
            <person name="Kamat A."/>
            <person name="Kamvysselis M."/>
            <person name="Karlsson E."/>
            <person name="Kells C."/>
            <person name="Kieu A."/>
            <person name="Kisner P."/>
            <person name="Kodira C."/>
            <person name="Kulbokas E."/>
            <person name="Labutti K."/>
            <person name="Lama D."/>
            <person name="Landers T."/>
            <person name="Leger J."/>
            <person name="Levine S."/>
            <person name="Lewis D."/>
            <person name="Lewis T."/>
            <person name="Lindblad-toh K."/>
            <person name="Liu X."/>
            <person name="Lokyitsang T."/>
            <person name="Lokyitsang Y."/>
            <person name="Lucien O."/>
            <person name="Lui A."/>
            <person name="Ma L.J."/>
            <person name="Mabbitt R."/>
            <person name="Macdonald J."/>
            <person name="Maclean C."/>
            <person name="Major J."/>
            <person name="Manning J."/>
            <person name="Marabella R."/>
            <person name="Maru K."/>
            <person name="Matthews C."/>
            <person name="Mauceli E."/>
            <person name="Mccarthy M."/>
            <person name="Mcdonough S."/>
            <person name="Mcghee T."/>
            <person name="Meldrim J."/>
            <person name="Meneus L."/>
            <person name="Mesirov J."/>
            <person name="Mihalev A."/>
            <person name="Mihova T."/>
            <person name="Mikkelsen T."/>
            <person name="Mlenga V."/>
            <person name="Moru K."/>
            <person name="Mozes J."/>
            <person name="Mulrain L."/>
            <person name="Munson G."/>
            <person name="Naylor J."/>
            <person name="Newes C."/>
            <person name="Nguyen C."/>
            <person name="Nguyen N."/>
            <person name="Nguyen T."/>
            <person name="Nicol R."/>
            <person name="Nielsen C."/>
            <person name="Nizzari M."/>
            <person name="Norbu C."/>
            <person name="Norbu N."/>
            <person name="O'donnell P."/>
            <person name="Okoawo O."/>
            <person name="O'leary S."/>
            <person name="Omotosho B."/>
            <person name="O'neill K."/>
            <person name="Osman S."/>
            <person name="Parker S."/>
            <person name="Perrin D."/>
            <person name="Phunkhang P."/>
            <person name="Piqani B."/>
            <person name="Purcell S."/>
            <person name="Rachupka T."/>
            <person name="Ramasamy U."/>
            <person name="Rameau R."/>
            <person name="Ray V."/>
            <person name="Raymond C."/>
            <person name="Retta R."/>
            <person name="Richardson S."/>
            <person name="Rise C."/>
            <person name="Rodriguez J."/>
            <person name="Rogers J."/>
            <person name="Rogov P."/>
            <person name="Rutman M."/>
            <person name="Schupbach R."/>
            <person name="Seaman C."/>
            <person name="Settipalli S."/>
            <person name="Sharpe T."/>
            <person name="Sheridan J."/>
            <person name="Sherpa N."/>
            <person name="Shi J."/>
            <person name="Smirnov S."/>
            <person name="Smith C."/>
            <person name="Sougnez C."/>
            <person name="Spencer B."/>
            <person name="Stalker J."/>
            <person name="Stange-thomann N."/>
            <person name="Stavropoulos S."/>
            <person name="Stetson K."/>
            <person name="Stone C."/>
            <person name="Stone S."/>
            <person name="Stubbs M."/>
            <person name="Talamas J."/>
            <person name="Tchuinga P."/>
            <person name="Tenzing P."/>
            <person name="Tesfaye S."/>
            <person name="Theodore J."/>
            <person name="Thoulutsang Y."/>
            <person name="Topham K."/>
            <person name="Towey S."/>
            <person name="Tsamla T."/>
            <person name="Tsomo N."/>
            <person name="Vallee D."/>
            <person name="Vassiliev H."/>
            <person name="Venkataraman V."/>
            <person name="Vinson J."/>
            <person name="Vo A."/>
            <person name="Wade C."/>
            <person name="Wang S."/>
            <person name="Wangchuk T."/>
            <person name="Wangdi T."/>
            <person name="Whittaker C."/>
            <person name="Wilkinson J."/>
            <person name="Wu Y."/>
            <person name="Wyman D."/>
            <person name="Yadav S."/>
            <person name="Yang S."/>
            <person name="Yang X."/>
            <person name="Yeager S."/>
            <person name="Yee E."/>
            <person name="Young G."/>
            <person name="Zainoun J."/>
            <person name="Zembeck L."/>
            <person name="Zimmer A."/>
            <person name="Zody M."/>
            <person name="Lander E."/>
        </authorList>
    </citation>
    <scope>NUCLEOTIDE SEQUENCE [LARGE SCALE GENOMIC DNA]</scope>
</reference>
<feature type="transmembrane region" description="Helical" evidence="6">
    <location>
        <begin position="135"/>
        <end position="158"/>
    </location>
</feature>
<evidence type="ECO:0000256" key="6">
    <source>
        <dbReference type="SAM" id="Phobius"/>
    </source>
</evidence>
<evidence type="ECO:0000313" key="7">
    <source>
        <dbReference type="Ensembl" id="ENSCSAVP00000008479.1"/>
    </source>
</evidence>
<dbReference type="InParanoid" id="H2YT19"/>
<dbReference type="GO" id="GO:0071578">
    <property type="term" value="P:zinc ion import across plasma membrane"/>
    <property type="evidence" value="ECO:0007669"/>
    <property type="project" value="TreeGrafter"/>
</dbReference>
<dbReference type="GO" id="GO:0030003">
    <property type="term" value="P:intracellular monoatomic cation homeostasis"/>
    <property type="evidence" value="ECO:0007669"/>
    <property type="project" value="TreeGrafter"/>
</dbReference>
<reference evidence="7" key="3">
    <citation type="submission" date="2025-09" db="UniProtKB">
        <authorList>
            <consortium name="Ensembl"/>
        </authorList>
    </citation>
    <scope>IDENTIFICATION</scope>
</reference>
<evidence type="ECO:0000256" key="1">
    <source>
        <dbReference type="ARBA" id="ARBA00004141"/>
    </source>
</evidence>
<accession>H2YT19</accession>
<sequence length="170" mass="18831">MENKAICFGINSVSLMVCIGDAFHNFGDGIAIGAAFSQNWVTGLGTSLAIFCHELPHEFADFAIYINNGLQKWKALMLNFASACCCFIGLYVGLAISNDTEVRQWLLAVVAGMFIYISLVDILNEMVNQRSNDPILQFCIQNFGMVLGWVILFLIAYYEDRIVNSFSATS</sequence>
<keyword evidence="4 6" id="KW-1133">Transmembrane helix</keyword>
<dbReference type="eggNOG" id="KOG2693">
    <property type="taxonomic scope" value="Eukaryota"/>
</dbReference>
<keyword evidence="8" id="KW-1185">Reference proteome</keyword>
<dbReference type="OMA" id="VHISSKR"/>
<feature type="transmembrane region" description="Helical" evidence="6">
    <location>
        <begin position="76"/>
        <end position="96"/>
    </location>
</feature>
<comment type="subcellular location">
    <subcellularLocation>
        <location evidence="1">Membrane</location>
        <topology evidence="1">Multi-pass membrane protein</topology>
    </subcellularLocation>
</comment>
<dbReference type="InterPro" id="IPR050799">
    <property type="entry name" value="ZIP_Transporter"/>
</dbReference>
<proteinExistence type="inferred from homology"/>
<evidence type="ECO:0000256" key="4">
    <source>
        <dbReference type="ARBA" id="ARBA00022989"/>
    </source>
</evidence>
<dbReference type="Ensembl" id="ENSCSAVT00000008588.1">
    <property type="protein sequence ID" value="ENSCSAVP00000008479.1"/>
    <property type="gene ID" value="ENSCSAVG00000005038.1"/>
</dbReference>
<evidence type="ECO:0000256" key="2">
    <source>
        <dbReference type="ARBA" id="ARBA00006939"/>
    </source>
</evidence>
<dbReference type="STRING" id="51511.ENSCSAVP00000008479"/>
<evidence type="ECO:0008006" key="9">
    <source>
        <dbReference type="Google" id="ProtNLM"/>
    </source>
</evidence>
<name>H2YT19_CIOSA</name>
<keyword evidence="3 6" id="KW-0812">Transmembrane</keyword>
<dbReference type="GO" id="GO:0140410">
    <property type="term" value="F:monoatomic cation:bicarbonate symporter activity"/>
    <property type="evidence" value="ECO:0007669"/>
    <property type="project" value="TreeGrafter"/>
</dbReference>
<dbReference type="PANTHER" id="PTHR12191:SF37">
    <property type="entry name" value="ZINC TRANSPORTER FOI"/>
    <property type="match status" value="1"/>
</dbReference>
<dbReference type="HOGENOM" id="CLU_015114_9_0_1"/>
<reference evidence="7" key="2">
    <citation type="submission" date="2025-08" db="UniProtKB">
        <authorList>
            <consortium name="Ensembl"/>
        </authorList>
    </citation>
    <scope>IDENTIFICATION</scope>
</reference>
<protein>
    <recommendedName>
        <fullName evidence="9">Zinc transporter ZIP4 N-terminal domain-containing protein</fullName>
    </recommendedName>
</protein>
<keyword evidence="5 6" id="KW-0472">Membrane</keyword>
<comment type="similarity">
    <text evidence="2">Belongs to the ZIP transporter (TC 2.A.5) family.</text>
</comment>
<feature type="transmembrane region" description="Helical" evidence="6">
    <location>
        <begin position="102"/>
        <end position="123"/>
    </location>
</feature>
<dbReference type="GO" id="GO:0005886">
    <property type="term" value="C:plasma membrane"/>
    <property type="evidence" value="ECO:0007669"/>
    <property type="project" value="TreeGrafter"/>
</dbReference>
<dbReference type="InterPro" id="IPR003689">
    <property type="entry name" value="ZIP"/>
</dbReference>
<dbReference type="Pfam" id="PF02535">
    <property type="entry name" value="Zip"/>
    <property type="match status" value="1"/>
</dbReference>
<dbReference type="GO" id="GO:0005385">
    <property type="term" value="F:zinc ion transmembrane transporter activity"/>
    <property type="evidence" value="ECO:0007669"/>
    <property type="project" value="TreeGrafter"/>
</dbReference>
<dbReference type="AlphaFoldDB" id="H2YT19"/>
<organism evidence="7 8">
    <name type="scientific">Ciona savignyi</name>
    <name type="common">Pacific transparent sea squirt</name>
    <dbReference type="NCBI Taxonomy" id="51511"/>
    <lineage>
        <taxon>Eukaryota</taxon>
        <taxon>Metazoa</taxon>
        <taxon>Chordata</taxon>
        <taxon>Tunicata</taxon>
        <taxon>Ascidiacea</taxon>
        <taxon>Phlebobranchia</taxon>
        <taxon>Cionidae</taxon>
        <taxon>Ciona</taxon>
    </lineage>
</organism>
<dbReference type="PANTHER" id="PTHR12191">
    <property type="entry name" value="SOLUTE CARRIER FAMILY 39"/>
    <property type="match status" value="1"/>
</dbReference>
<dbReference type="GeneTree" id="ENSGT00940000167463"/>